<proteinExistence type="predicted"/>
<dbReference type="EMBL" id="ML996133">
    <property type="protein sequence ID" value="KAF2735694.1"/>
    <property type="molecule type" value="Genomic_DNA"/>
</dbReference>
<sequence length="174" mass="18849">YCEQVAVRRGRARSDGGAPIGTRWPCSDALQGWDAASGCTPRAPRAWGRCAPSSTQLPLRCAASAPRRPPAPLGREMKGAQVIWVKHLRIQRRGAPPDTGCWTWTLDLDAGPSRAALLLAMGDSVRSRCAGGPSRRRRPLAVAIVARLEALADGRWNNILPQASQRPQRACRGR</sequence>
<dbReference type="AlphaFoldDB" id="A0A9P4R2U7"/>
<evidence type="ECO:0000313" key="1">
    <source>
        <dbReference type="EMBL" id="KAF2735694.1"/>
    </source>
</evidence>
<keyword evidence="2" id="KW-1185">Reference proteome</keyword>
<protein>
    <submittedName>
        <fullName evidence="1">Uncharacterized protein</fullName>
    </submittedName>
</protein>
<organism evidence="1 2">
    <name type="scientific">Polyplosphaeria fusca</name>
    <dbReference type="NCBI Taxonomy" id="682080"/>
    <lineage>
        <taxon>Eukaryota</taxon>
        <taxon>Fungi</taxon>
        <taxon>Dikarya</taxon>
        <taxon>Ascomycota</taxon>
        <taxon>Pezizomycotina</taxon>
        <taxon>Dothideomycetes</taxon>
        <taxon>Pleosporomycetidae</taxon>
        <taxon>Pleosporales</taxon>
        <taxon>Tetraplosphaeriaceae</taxon>
        <taxon>Polyplosphaeria</taxon>
    </lineage>
</organism>
<dbReference type="Proteomes" id="UP000799444">
    <property type="component" value="Unassembled WGS sequence"/>
</dbReference>
<gene>
    <name evidence="1" type="ORF">EJ04DRAFT_599777</name>
</gene>
<name>A0A9P4R2U7_9PLEO</name>
<reference evidence="1" key="1">
    <citation type="journal article" date="2020" name="Stud. Mycol.">
        <title>101 Dothideomycetes genomes: a test case for predicting lifestyles and emergence of pathogens.</title>
        <authorList>
            <person name="Haridas S."/>
            <person name="Albert R."/>
            <person name="Binder M."/>
            <person name="Bloem J."/>
            <person name="Labutti K."/>
            <person name="Salamov A."/>
            <person name="Andreopoulos B."/>
            <person name="Baker S."/>
            <person name="Barry K."/>
            <person name="Bills G."/>
            <person name="Bluhm B."/>
            <person name="Cannon C."/>
            <person name="Castanera R."/>
            <person name="Culley D."/>
            <person name="Daum C."/>
            <person name="Ezra D."/>
            <person name="Gonzalez J."/>
            <person name="Henrissat B."/>
            <person name="Kuo A."/>
            <person name="Liang C."/>
            <person name="Lipzen A."/>
            <person name="Lutzoni F."/>
            <person name="Magnuson J."/>
            <person name="Mondo S."/>
            <person name="Nolan M."/>
            <person name="Ohm R."/>
            <person name="Pangilinan J."/>
            <person name="Park H.-J."/>
            <person name="Ramirez L."/>
            <person name="Alfaro M."/>
            <person name="Sun H."/>
            <person name="Tritt A."/>
            <person name="Yoshinaga Y."/>
            <person name="Zwiers L.-H."/>
            <person name="Turgeon B."/>
            <person name="Goodwin S."/>
            <person name="Spatafora J."/>
            <person name="Crous P."/>
            <person name="Grigoriev I."/>
        </authorList>
    </citation>
    <scope>NUCLEOTIDE SEQUENCE</scope>
    <source>
        <strain evidence="1">CBS 125425</strain>
    </source>
</reference>
<feature type="non-terminal residue" evidence="1">
    <location>
        <position position="1"/>
    </location>
</feature>
<accession>A0A9P4R2U7</accession>
<evidence type="ECO:0000313" key="2">
    <source>
        <dbReference type="Proteomes" id="UP000799444"/>
    </source>
</evidence>
<feature type="non-terminal residue" evidence="1">
    <location>
        <position position="174"/>
    </location>
</feature>
<comment type="caution">
    <text evidence="1">The sequence shown here is derived from an EMBL/GenBank/DDBJ whole genome shotgun (WGS) entry which is preliminary data.</text>
</comment>